<dbReference type="SMART" id="SM00304">
    <property type="entry name" value="HAMP"/>
    <property type="match status" value="1"/>
</dbReference>
<protein>
    <submittedName>
        <fullName evidence="9">Two-component sensor histidine kinase</fullName>
    </submittedName>
</protein>
<keyword evidence="6 7" id="KW-0472">Membrane</keyword>
<dbReference type="Pfam" id="PF06580">
    <property type="entry name" value="His_kinase"/>
    <property type="match status" value="1"/>
</dbReference>
<dbReference type="Pfam" id="PF00672">
    <property type="entry name" value="HAMP"/>
    <property type="match status" value="1"/>
</dbReference>
<keyword evidence="2" id="KW-1003">Cell membrane</keyword>
<keyword evidence="3" id="KW-0597">Phosphoprotein</keyword>
<dbReference type="EMBL" id="QKRB01000043">
    <property type="protein sequence ID" value="PZD95773.1"/>
    <property type="molecule type" value="Genomic_DNA"/>
</dbReference>
<evidence type="ECO:0000313" key="9">
    <source>
        <dbReference type="EMBL" id="PZD95773.1"/>
    </source>
</evidence>
<comment type="subcellular location">
    <subcellularLocation>
        <location evidence="1">Cell membrane</location>
        <topology evidence="1">Multi-pass membrane protein</topology>
    </subcellularLocation>
</comment>
<sequence>MPKLNLFTKIVTLIVLMVVPIIVLYLYSNKVSTDVLATELSKSNADQLSFFQTQVDTQVDQLTIWPTLLVHDPDIAALKEVQLVQHYLDLEQISVIKRVQTKLSIQESSSNWDSELIIYSPSINRAVSINDAKLYDREDLKARVHPNWQVRKGTGDAEEEFVFSMVTVTPISTLYRPDEANLIIEVRFDSGNIVKMLDQFKNDGRRDPIYYKKDTGIIYNRTADKEQTAQIIKQLERQNSGLSGSLTMNIDGEKYLVNTVMSRSTGWYLIDYMPLSDILRPIHKSNELFYISAGSLLVMSCLAAYLLYAQVQVPLRQLVIAFQRLKNADYSVRLLPKGRTEFSFLFERFNLMVEQIQELFQHVYKEQLHVKEARLKQLQSQINPHFFYNCFSFISSMAKLENHQAVVAMSQSLAQYYRYTTRQERDLVSLGEELDFVDNYLAIQKMRMNRLHFEIMVPARLRRIEIPPLVIQPLVENAVLHGIEPNADAGEIRVLCEVDGQQIKVTVEDNGKGMTVEDRMALQYKMDKPMDEEMGCGLWNVHQRLQLGFGSEAGIRFEHSQLGGLKVTLQWTILDQ</sequence>
<evidence type="ECO:0000256" key="7">
    <source>
        <dbReference type="SAM" id="Phobius"/>
    </source>
</evidence>
<dbReference type="GO" id="GO:0005886">
    <property type="term" value="C:plasma membrane"/>
    <property type="evidence" value="ECO:0007669"/>
    <property type="project" value="UniProtKB-SubCell"/>
</dbReference>
<dbReference type="InterPro" id="IPR003660">
    <property type="entry name" value="HAMP_dom"/>
</dbReference>
<dbReference type="InterPro" id="IPR010559">
    <property type="entry name" value="Sig_transdc_His_kin_internal"/>
</dbReference>
<accession>A0A2W1LA59</accession>
<dbReference type="InterPro" id="IPR003594">
    <property type="entry name" value="HATPase_dom"/>
</dbReference>
<dbReference type="PANTHER" id="PTHR34220:SF7">
    <property type="entry name" value="SENSOR HISTIDINE KINASE YPDA"/>
    <property type="match status" value="1"/>
</dbReference>
<dbReference type="SUPFAM" id="SSF55874">
    <property type="entry name" value="ATPase domain of HSP90 chaperone/DNA topoisomerase II/histidine kinase"/>
    <property type="match status" value="1"/>
</dbReference>
<dbReference type="RefSeq" id="WP_111146519.1">
    <property type="nucleotide sequence ID" value="NZ_QKRB01000043.1"/>
</dbReference>
<keyword evidence="7" id="KW-1133">Transmembrane helix</keyword>
<comment type="caution">
    <text evidence="9">The sequence shown here is derived from an EMBL/GenBank/DDBJ whole genome shotgun (WGS) entry which is preliminary data.</text>
</comment>
<feature type="transmembrane region" description="Helical" evidence="7">
    <location>
        <begin position="288"/>
        <end position="308"/>
    </location>
</feature>
<name>A0A2W1LA59_9BACL</name>
<feature type="domain" description="HAMP" evidence="8">
    <location>
        <begin position="309"/>
        <end position="361"/>
    </location>
</feature>
<evidence type="ECO:0000256" key="3">
    <source>
        <dbReference type="ARBA" id="ARBA00022553"/>
    </source>
</evidence>
<organism evidence="9 10">
    <name type="scientific">Paenibacillus sambharensis</name>
    <dbReference type="NCBI Taxonomy" id="1803190"/>
    <lineage>
        <taxon>Bacteria</taxon>
        <taxon>Bacillati</taxon>
        <taxon>Bacillota</taxon>
        <taxon>Bacilli</taxon>
        <taxon>Bacillales</taxon>
        <taxon>Paenibacillaceae</taxon>
        <taxon>Paenibacillus</taxon>
    </lineage>
</organism>
<proteinExistence type="predicted"/>
<keyword evidence="10" id="KW-1185">Reference proteome</keyword>
<keyword evidence="4" id="KW-0808">Transferase</keyword>
<evidence type="ECO:0000256" key="1">
    <source>
        <dbReference type="ARBA" id="ARBA00004651"/>
    </source>
</evidence>
<dbReference type="InterPro" id="IPR036890">
    <property type="entry name" value="HATPase_C_sf"/>
</dbReference>
<evidence type="ECO:0000256" key="6">
    <source>
        <dbReference type="ARBA" id="ARBA00023136"/>
    </source>
</evidence>
<dbReference type="GO" id="GO:0000155">
    <property type="term" value="F:phosphorelay sensor kinase activity"/>
    <property type="evidence" value="ECO:0007669"/>
    <property type="project" value="InterPro"/>
</dbReference>
<dbReference type="CDD" id="cd06225">
    <property type="entry name" value="HAMP"/>
    <property type="match status" value="1"/>
</dbReference>
<keyword evidence="7" id="KW-0812">Transmembrane</keyword>
<dbReference type="Proteomes" id="UP000249522">
    <property type="component" value="Unassembled WGS sequence"/>
</dbReference>
<evidence type="ECO:0000256" key="4">
    <source>
        <dbReference type="ARBA" id="ARBA00022679"/>
    </source>
</evidence>
<dbReference type="InterPro" id="IPR050640">
    <property type="entry name" value="Bact_2-comp_sensor_kinase"/>
</dbReference>
<gene>
    <name evidence="9" type="ORF">DNH61_09960</name>
</gene>
<dbReference type="Gene3D" id="6.10.340.10">
    <property type="match status" value="1"/>
</dbReference>
<keyword evidence="5 9" id="KW-0418">Kinase</keyword>
<evidence type="ECO:0000313" key="10">
    <source>
        <dbReference type="Proteomes" id="UP000249522"/>
    </source>
</evidence>
<evidence type="ECO:0000256" key="5">
    <source>
        <dbReference type="ARBA" id="ARBA00022777"/>
    </source>
</evidence>
<dbReference type="SUPFAM" id="SSF158472">
    <property type="entry name" value="HAMP domain-like"/>
    <property type="match status" value="1"/>
</dbReference>
<feature type="transmembrane region" description="Helical" evidence="7">
    <location>
        <begin position="6"/>
        <end position="27"/>
    </location>
</feature>
<dbReference type="Pfam" id="PF02518">
    <property type="entry name" value="HATPase_c"/>
    <property type="match status" value="1"/>
</dbReference>
<dbReference type="Gene3D" id="3.30.565.10">
    <property type="entry name" value="Histidine kinase-like ATPase, C-terminal domain"/>
    <property type="match status" value="1"/>
</dbReference>
<reference evidence="9 10" key="1">
    <citation type="submission" date="2018-06" db="EMBL/GenBank/DDBJ databases">
        <title>Paenibacillus imtechensis sp. nov.</title>
        <authorList>
            <person name="Pinnaka A.K."/>
            <person name="Singh H."/>
            <person name="Kaur M."/>
        </authorList>
    </citation>
    <scope>NUCLEOTIDE SEQUENCE [LARGE SCALE GENOMIC DNA]</scope>
    <source>
        <strain evidence="9 10">SMB1</strain>
    </source>
</reference>
<dbReference type="OrthoDB" id="2521939at2"/>
<dbReference type="PROSITE" id="PS50885">
    <property type="entry name" value="HAMP"/>
    <property type="match status" value="1"/>
</dbReference>
<dbReference type="PANTHER" id="PTHR34220">
    <property type="entry name" value="SENSOR HISTIDINE KINASE YPDA"/>
    <property type="match status" value="1"/>
</dbReference>
<dbReference type="AlphaFoldDB" id="A0A2W1LA59"/>
<evidence type="ECO:0000256" key="2">
    <source>
        <dbReference type="ARBA" id="ARBA00022475"/>
    </source>
</evidence>
<evidence type="ECO:0000259" key="8">
    <source>
        <dbReference type="PROSITE" id="PS50885"/>
    </source>
</evidence>